<dbReference type="EMBL" id="JARKIB010000004">
    <property type="protein sequence ID" value="KAJ7781325.1"/>
    <property type="molecule type" value="Genomic_DNA"/>
</dbReference>
<protein>
    <submittedName>
        <fullName evidence="2">Uncharacterized protein</fullName>
    </submittedName>
</protein>
<gene>
    <name evidence="2" type="ORF">B0H16DRAFT_1497965</name>
</gene>
<dbReference type="PANTHER" id="PTHR16537">
    <property type="entry name" value="SJOEGREN SYNDROME/SCLERODERMA AUTOANTIGEN 1"/>
    <property type="match status" value="1"/>
</dbReference>
<evidence type="ECO:0000313" key="3">
    <source>
        <dbReference type="Proteomes" id="UP001215598"/>
    </source>
</evidence>
<organism evidence="2 3">
    <name type="scientific">Mycena metata</name>
    <dbReference type="NCBI Taxonomy" id="1033252"/>
    <lineage>
        <taxon>Eukaryota</taxon>
        <taxon>Fungi</taxon>
        <taxon>Dikarya</taxon>
        <taxon>Basidiomycota</taxon>
        <taxon>Agaricomycotina</taxon>
        <taxon>Agaricomycetes</taxon>
        <taxon>Agaricomycetidae</taxon>
        <taxon>Agaricales</taxon>
        <taxon>Marasmiineae</taxon>
        <taxon>Mycenaceae</taxon>
        <taxon>Mycena</taxon>
    </lineage>
</organism>
<dbReference type="InterPro" id="IPR051888">
    <property type="entry name" value="UPF0148_domain"/>
</dbReference>
<reference evidence="2" key="1">
    <citation type="submission" date="2023-03" db="EMBL/GenBank/DDBJ databases">
        <title>Massive genome expansion in bonnet fungi (Mycena s.s.) driven by repeated elements and novel gene families across ecological guilds.</title>
        <authorList>
            <consortium name="Lawrence Berkeley National Laboratory"/>
            <person name="Harder C.B."/>
            <person name="Miyauchi S."/>
            <person name="Viragh M."/>
            <person name="Kuo A."/>
            <person name="Thoen E."/>
            <person name="Andreopoulos B."/>
            <person name="Lu D."/>
            <person name="Skrede I."/>
            <person name="Drula E."/>
            <person name="Henrissat B."/>
            <person name="Morin E."/>
            <person name="Kohler A."/>
            <person name="Barry K."/>
            <person name="LaButti K."/>
            <person name="Morin E."/>
            <person name="Salamov A."/>
            <person name="Lipzen A."/>
            <person name="Mereny Z."/>
            <person name="Hegedus B."/>
            <person name="Baldrian P."/>
            <person name="Stursova M."/>
            <person name="Weitz H."/>
            <person name="Taylor A."/>
            <person name="Grigoriev I.V."/>
            <person name="Nagy L.G."/>
            <person name="Martin F."/>
            <person name="Kauserud H."/>
        </authorList>
    </citation>
    <scope>NUCLEOTIDE SEQUENCE</scope>
    <source>
        <strain evidence="2">CBHHK182m</strain>
    </source>
</reference>
<feature type="compositionally biased region" description="Low complexity" evidence="1">
    <location>
        <begin position="63"/>
        <end position="80"/>
    </location>
</feature>
<evidence type="ECO:0000313" key="2">
    <source>
        <dbReference type="EMBL" id="KAJ7781325.1"/>
    </source>
</evidence>
<dbReference type="InterPro" id="IPR009563">
    <property type="entry name" value="SSSCA1"/>
</dbReference>
<dbReference type="Proteomes" id="UP001215598">
    <property type="component" value="Unassembled WGS sequence"/>
</dbReference>
<dbReference type="Pfam" id="PF06677">
    <property type="entry name" value="Auto_anti-p27"/>
    <property type="match status" value="1"/>
</dbReference>
<dbReference type="AlphaFoldDB" id="A0AAD7KBU4"/>
<sequence length="144" mass="15408">MSSRDVSAILGQYMLKGWVLTDQRCPTVGCSVPLMLSPTGKTPVVHFCASCDGGPDSLPPAPQAESSSSSSHFSRSSTPPTEMSSTLSSPVFAPPAETEESRRRREQSDQASTAIGQRLLKGWAMLAEYVLYASAWLQKGGSLR</sequence>
<keyword evidence="3" id="KW-1185">Reference proteome</keyword>
<feature type="region of interest" description="Disordered" evidence="1">
    <location>
        <begin position="55"/>
        <end position="113"/>
    </location>
</feature>
<accession>A0AAD7KBU4</accession>
<dbReference type="PANTHER" id="PTHR16537:SF1">
    <property type="entry name" value="PROTEIN ZNRD2"/>
    <property type="match status" value="1"/>
</dbReference>
<proteinExistence type="predicted"/>
<evidence type="ECO:0000256" key="1">
    <source>
        <dbReference type="SAM" id="MobiDB-lite"/>
    </source>
</evidence>
<name>A0AAD7KBU4_9AGAR</name>
<comment type="caution">
    <text evidence="2">The sequence shown here is derived from an EMBL/GenBank/DDBJ whole genome shotgun (WGS) entry which is preliminary data.</text>
</comment>
<feature type="compositionally biased region" description="Basic and acidic residues" evidence="1">
    <location>
        <begin position="99"/>
        <end position="108"/>
    </location>
</feature>